<name>A0A8B3TED2_AVIPA</name>
<dbReference type="PANTHER" id="PTHR36180">
    <property type="entry name" value="DNA-BINDING PROTEIN-RELATED-RELATED"/>
    <property type="match status" value="1"/>
</dbReference>
<evidence type="ECO:0000259" key="1">
    <source>
        <dbReference type="Pfam" id="PF08346"/>
    </source>
</evidence>
<dbReference type="AlphaFoldDB" id="A0A8B3TED2"/>
<evidence type="ECO:0000313" key="3">
    <source>
        <dbReference type="Proteomes" id="UP000294229"/>
    </source>
</evidence>
<feature type="non-terminal residue" evidence="2">
    <location>
        <position position="98"/>
    </location>
</feature>
<proteinExistence type="predicted"/>
<dbReference type="EMBL" id="RQXS01000135">
    <property type="protein sequence ID" value="RZN53517.1"/>
    <property type="molecule type" value="Genomic_DNA"/>
</dbReference>
<dbReference type="InterPro" id="IPR013557">
    <property type="entry name" value="AntA/B_antirep"/>
</dbReference>
<organism evidence="2 3">
    <name type="scientific">Avibacterium paragallinarum</name>
    <name type="common">Haemophilus gallinarum</name>
    <dbReference type="NCBI Taxonomy" id="728"/>
    <lineage>
        <taxon>Bacteria</taxon>
        <taxon>Pseudomonadati</taxon>
        <taxon>Pseudomonadota</taxon>
        <taxon>Gammaproteobacteria</taxon>
        <taxon>Pasteurellales</taxon>
        <taxon>Pasteurellaceae</taxon>
        <taxon>Avibacterium</taxon>
    </lineage>
</organism>
<dbReference type="Pfam" id="PF08346">
    <property type="entry name" value="AntA"/>
    <property type="match status" value="1"/>
</dbReference>
<sequence>MTNSNLISIFSGVIANQSVQLCNARSLHEFLEVKNHFKDWIKDRISDYGFVQNEDYIIVTQRTNGRPRKEYHITLDMGKELAMVERNEKGRQVRKYFI</sequence>
<accession>A0A8B3TED2</accession>
<dbReference type="RefSeq" id="WP_207219251.1">
    <property type="nucleotide sequence ID" value="NZ_RQXS01000135.1"/>
</dbReference>
<comment type="caution">
    <text evidence="2">The sequence shown here is derived from an EMBL/GenBank/DDBJ whole genome shotgun (WGS) entry which is preliminary data.</text>
</comment>
<protein>
    <recommendedName>
        <fullName evidence="1">AntA/AntB antirepressor domain-containing protein</fullName>
    </recommendedName>
</protein>
<evidence type="ECO:0000313" key="2">
    <source>
        <dbReference type="EMBL" id="RZN53517.1"/>
    </source>
</evidence>
<dbReference type="PANTHER" id="PTHR36180:SF1">
    <property type="entry name" value="ANTA_ANTB ANTIREPRESSOR DOMAIN-CONTAINING PROTEIN"/>
    <property type="match status" value="1"/>
</dbReference>
<gene>
    <name evidence="2" type="ORF">EIG79_12485</name>
</gene>
<reference evidence="2 3" key="1">
    <citation type="submission" date="2018-11" db="EMBL/GenBank/DDBJ databases">
        <title>Sequencing Av. paragallinarum serogroups.</title>
        <authorList>
            <person name="Hellmuth J.E."/>
            <person name="Boucher C.E."/>
            <person name="Cason E.D."/>
        </authorList>
    </citation>
    <scope>NUCLEOTIDE SEQUENCE [LARGE SCALE GENOMIC DNA]</scope>
    <source>
        <strain evidence="2 3">SA-3</strain>
    </source>
</reference>
<feature type="domain" description="AntA/AntB antirepressor" evidence="1">
    <location>
        <begin position="22"/>
        <end position="87"/>
    </location>
</feature>
<dbReference type="Proteomes" id="UP000294229">
    <property type="component" value="Unassembled WGS sequence"/>
</dbReference>